<keyword evidence="7" id="KW-0804">Transcription</keyword>
<dbReference type="Pfam" id="PF00104">
    <property type="entry name" value="Hormone_recep"/>
    <property type="match status" value="1"/>
</dbReference>
<dbReference type="GO" id="GO:0005634">
    <property type="term" value="C:nucleus"/>
    <property type="evidence" value="ECO:0007669"/>
    <property type="project" value="UniProtKB-SubCell"/>
</dbReference>
<dbReference type="GO" id="GO:0000122">
    <property type="term" value="P:negative regulation of transcription by RNA polymerase II"/>
    <property type="evidence" value="ECO:0007669"/>
    <property type="project" value="TreeGrafter"/>
</dbReference>
<dbReference type="Gene3D" id="1.10.565.10">
    <property type="entry name" value="Retinoid X Receptor"/>
    <property type="match status" value="1"/>
</dbReference>
<feature type="compositionally biased region" description="Polar residues" evidence="9">
    <location>
        <begin position="11"/>
        <end position="23"/>
    </location>
</feature>
<evidence type="ECO:0000313" key="12">
    <source>
        <dbReference type="RefSeq" id="XP_022090445.1"/>
    </source>
</evidence>
<dbReference type="PANTHER" id="PTHR24081">
    <property type="entry name" value="NUCLEAR RECEPTOR SUBFAMILY 0 GROUP B"/>
    <property type="match status" value="1"/>
</dbReference>
<evidence type="ECO:0000256" key="4">
    <source>
        <dbReference type="ARBA" id="ARBA00022490"/>
    </source>
</evidence>
<dbReference type="PROSITE" id="PS51843">
    <property type="entry name" value="NR_LBD"/>
    <property type="match status" value="1"/>
</dbReference>
<dbReference type="OrthoDB" id="9926883at2759"/>
<dbReference type="RefSeq" id="XP_022090445.1">
    <property type="nucleotide sequence ID" value="XM_022234753.1"/>
</dbReference>
<dbReference type="GeneID" id="110979175"/>
<reference evidence="12" key="1">
    <citation type="submission" date="2025-08" db="UniProtKB">
        <authorList>
            <consortium name="RefSeq"/>
        </authorList>
    </citation>
    <scope>IDENTIFICATION</scope>
</reference>
<evidence type="ECO:0000256" key="6">
    <source>
        <dbReference type="ARBA" id="ARBA00023015"/>
    </source>
</evidence>
<keyword evidence="8" id="KW-0675">Receptor</keyword>
<dbReference type="InterPro" id="IPR033544">
    <property type="entry name" value="NR0B1/2"/>
</dbReference>
<evidence type="ECO:0000256" key="9">
    <source>
        <dbReference type="SAM" id="MobiDB-lite"/>
    </source>
</evidence>
<name>A0A8B7YDJ0_ACAPL</name>
<dbReference type="Proteomes" id="UP000694845">
    <property type="component" value="Unplaced"/>
</dbReference>
<dbReference type="GO" id="GO:0003714">
    <property type="term" value="F:transcription corepressor activity"/>
    <property type="evidence" value="ECO:0007669"/>
    <property type="project" value="TreeGrafter"/>
</dbReference>
<evidence type="ECO:0000259" key="10">
    <source>
        <dbReference type="PROSITE" id="PS51843"/>
    </source>
</evidence>
<dbReference type="InterPro" id="IPR035500">
    <property type="entry name" value="NHR-like_dom_sf"/>
</dbReference>
<keyword evidence="4" id="KW-0963">Cytoplasm</keyword>
<evidence type="ECO:0000256" key="5">
    <source>
        <dbReference type="ARBA" id="ARBA00022491"/>
    </source>
</evidence>
<evidence type="ECO:0000313" key="11">
    <source>
        <dbReference type="Proteomes" id="UP000694845"/>
    </source>
</evidence>
<comment type="similarity">
    <text evidence="3">Belongs to the nuclear hormone receptor family. NR0 subfamily.</text>
</comment>
<dbReference type="KEGG" id="aplc:110979175"/>
<evidence type="ECO:0000256" key="2">
    <source>
        <dbReference type="ARBA" id="ARBA00004496"/>
    </source>
</evidence>
<evidence type="ECO:0000256" key="7">
    <source>
        <dbReference type="ARBA" id="ARBA00023163"/>
    </source>
</evidence>
<dbReference type="SMART" id="SM00430">
    <property type="entry name" value="HOLI"/>
    <property type="match status" value="1"/>
</dbReference>
<evidence type="ECO:0000256" key="3">
    <source>
        <dbReference type="ARBA" id="ARBA00006647"/>
    </source>
</evidence>
<organism evidence="11 12">
    <name type="scientific">Acanthaster planci</name>
    <name type="common">Crown-of-thorns starfish</name>
    <dbReference type="NCBI Taxonomy" id="133434"/>
    <lineage>
        <taxon>Eukaryota</taxon>
        <taxon>Metazoa</taxon>
        <taxon>Echinodermata</taxon>
        <taxon>Eleutherozoa</taxon>
        <taxon>Asterozoa</taxon>
        <taxon>Asteroidea</taxon>
        <taxon>Valvatacea</taxon>
        <taxon>Valvatida</taxon>
        <taxon>Acanthasteridae</taxon>
        <taxon>Acanthaster</taxon>
    </lineage>
</organism>
<comment type="subcellular location">
    <subcellularLocation>
        <location evidence="2">Cytoplasm</location>
    </subcellularLocation>
    <subcellularLocation>
        <location evidence="1">Nucleus</location>
    </subcellularLocation>
</comment>
<protein>
    <submittedName>
        <fullName evidence="12">Nuclear receptor subfamily 0 group B member 2-like isoform X1</fullName>
    </submittedName>
</protein>
<feature type="compositionally biased region" description="Basic and acidic residues" evidence="9">
    <location>
        <begin position="26"/>
        <end position="43"/>
    </location>
</feature>
<evidence type="ECO:0000256" key="1">
    <source>
        <dbReference type="ARBA" id="ARBA00004123"/>
    </source>
</evidence>
<evidence type="ECO:0000256" key="8">
    <source>
        <dbReference type="ARBA" id="ARBA00023170"/>
    </source>
</evidence>
<dbReference type="SUPFAM" id="SSF48508">
    <property type="entry name" value="Nuclear receptor ligand-binding domain"/>
    <property type="match status" value="1"/>
</dbReference>
<keyword evidence="11" id="KW-1185">Reference proteome</keyword>
<accession>A0A8B7YDJ0</accession>
<proteinExistence type="inferred from homology"/>
<feature type="region of interest" description="Disordered" evidence="9">
    <location>
        <begin position="61"/>
        <end position="94"/>
    </location>
</feature>
<sequence length="323" mass="36315">MGRKGRYLVTLDQQEGRTMQQPEATPVDRHNDTRREYIPEDHLPTSLSTAVPSGLSRLLQDSPTASLADRPITTSATPVTPPSQSASPRPLIDPNAAGTCPCRTPVLLDMSRCEQTDFDLLDWLNKSVMLVKTVPGLSPLPRADRALLLAAAWKELVILYMAQSQFDFDYLIPQGGLDELAQKISGPGSIPVRHGQCCIHWSWIEGIPTLRSVEQLRFILHKFREIRPDDKEYALLRVLLLFNADLRGLSNSPAVEAANERVHTALMEYENACYPRDPLRLSHLLLLLPGVRGFSAKVFENLFYKHLTRDMNVEGVLRDMLRD</sequence>
<keyword evidence="6" id="KW-0805">Transcription regulation</keyword>
<dbReference type="GO" id="GO:0005737">
    <property type="term" value="C:cytoplasm"/>
    <property type="evidence" value="ECO:0007669"/>
    <property type="project" value="UniProtKB-SubCell"/>
</dbReference>
<feature type="region of interest" description="Disordered" evidence="9">
    <location>
        <begin position="1"/>
        <end position="49"/>
    </location>
</feature>
<dbReference type="AlphaFoldDB" id="A0A8B7YDJ0"/>
<gene>
    <name evidence="12" type="primary">LOC110979175</name>
</gene>
<dbReference type="PRINTS" id="PR00398">
    <property type="entry name" value="STRDHORMONER"/>
</dbReference>
<keyword evidence="5" id="KW-0678">Repressor</keyword>
<feature type="compositionally biased region" description="Polar residues" evidence="9">
    <location>
        <begin position="72"/>
        <end position="87"/>
    </location>
</feature>
<feature type="domain" description="NR LBD" evidence="10">
    <location>
        <begin position="75"/>
        <end position="323"/>
    </location>
</feature>
<dbReference type="InterPro" id="IPR000536">
    <property type="entry name" value="Nucl_hrmn_rcpt_lig-bd"/>
</dbReference>
<dbReference type="InterPro" id="IPR001723">
    <property type="entry name" value="Nuclear_hrmn_rcpt"/>
</dbReference>
<dbReference type="PANTHER" id="PTHR24081:SF8">
    <property type="entry name" value="NR LBD DOMAIN-CONTAINING PROTEIN"/>
    <property type="match status" value="1"/>
</dbReference>